<feature type="region of interest" description="Disordered" evidence="1">
    <location>
        <begin position="2970"/>
        <end position="2998"/>
    </location>
</feature>
<feature type="compositionally biased region" description="Low complexity" evidence="1">
    <location>
        <begin position="343"/>
        <end position="355"/>
    </location>
</feature>
<evidence type="ECO:0000313" key="3">
    <source>
        <dbReference type="Proteomes" id="UP001281761"/>
    </source>
</evidence>
<feature type="region of interest" description="Disordered" evidence="1">
    <location>
        <begin position="335"/>
        <end position="358"/>
    </location>
</feature>
<dbReference type="EMBL" id="JARBJD010000003">
    <property type="protein sequence ID" value="KAK2964204.1"/>
    <property type="molecule type" value="Genomic_DNA"/>
</dbReference>
<feature type="compositionally biased region" description="Polar residues" evidence="1">
    <location>
        <begin position="2564"/>
        <end position="2592"/>
    </location>
</feature>
<feature type="region of interest" description="Disordered" evidence="1">
    <location>
        <begin position="1477"/>
        <end position="1545"/>
    </location>
</feature>
<feature type="region of interest" description="Disordered" evidence="1">
    <location>
        <begin position="3115"/>
        <end position="3137"/>
    </location>
</feature>
<accession>A0ABQ9YKX0</accession>
<feature type="compositionally biased region" description="Polar residues" evidence="1">
    <location>
        <begin position="2538"/>
        <end position="2548"/>
    </location>
</feature>
<gene>
    <name evidence="2" type="ORF">BLNAU_735</name>
</gene>
<feature type="region of interest" description="Disordered" evidence="1">
    <location>
        <begin position="2448"/>
        <end position="2475"/>
    </location>
</feature>
<dbReference type="Proteomes" id="UP001281761">
    <property type="component" value="Unassembled WGS sequence"/>
</dbReference>
<organism evidence="2 3">
    <name type="scientific">Blattamonas nauphoetae</name>
    <dbReference type="NCBI Taxonomy" id="2049346"/>
    <lineage>
        <taxon>Eukaryota</taxon>
        <taxon>Metamonada</taxon>
        <taxon>Preaxostyla</taxon>
        <taxon>Oxymonadida</taxon>
        <taxon>Blattamonas</taxon>
    </lineage>
</organism>
<feature type="compositionally biased region" description="Polar residues" evidence="1">
    <location>
        <begin position="2988"/>
        <end position="2998"/>
    </location>
</feature>
<feature type="compositionally biased region" description="Basic and acidic residues" evidence="1">
    <location>
        <begin position="1383"/>
        <end position="1399"/>
    </location>
</feature>
<evidence type="ECO:0000256" key="1">
    <source>
        <dbReference type="SAM" id="MobiDB-lite"/>
    </source>
</evidence>
<evidence type="ECO:0000313" key="2">
    <source>
        <dbReference type="EMBL" id="KAK2964204.1"/>
    </source>
</evidence>
<feature type="region of interest" description="Disordered" evidence="1">
    <location>
        <begin position="1377"/>
        <end position="1401"/>
    </location>
</feature>
<sequence>MQLQAYHNGALNWILYQATEHFIAEDGFSTYEASSGDIHLRDCFRDVFFLLIPPSAVSFYLSVLFPSALAAPAFLPSPAHPAQTHRSGCLPNLTWDSDYALRGGSLDFDNLYSDEQRDVSPCFTASPILNIPPPFPLVRNTTLRTQQGTPACPSFTPLTRRGTHSGRQSPLPIGYSSPGTRSPARGSSPRASPHPTDAPTIHVKQKIFLWKEPNYLLVPFIVPITSFVAQSSPYFYYLNLSPSAMSNKHSMRQFFFQKLVSKRKERKIELSHRNTPFQPWQIQDKELARREQQSSVHSLYVHLDLVILCSQLVSFASTEVARHQRLKQPVLAKPNTVGDAARPSTTPTPSQFTSTDDPVLGDLVKTRIELDGTGRDVADETQLLDWAVALREVKAKLKGLGDGPDDALKHTYQHSFGTMGQNGLNDIVLQRMKVEQEAKELAADQRGKSLLSVGDGDEDMSVDFGGKKMTTEDLFEDAKLLQVEDKKKRTVIRPLHSVSASEVAEILIDDTARTVIHGSDDSSKGDRKKCLSAPFLPINAGAFWVLFDSEIVSPQLIWTKDTRASLREGVEQLMITHQQHSLDEVKKLPPPEDAFSDETKPERLDGKKTRMLLPYPRAISKFSQLIFPIRASDPLDLFAGPVLTSPDESQIQHGSFALVSAPPLIFNPTKETEAEITHTLFSTVSQMHVEVDGILIDQLIQEYEPILWLPTKTMNAKQQLKETLGDDDTCINLASKLYGLEDPDRLARQALVRISKEMRSILVLTQTIVSNGLPEEETKIDPVTLRNSLWFLTPIDDGDTEPSLYALSVVLLILRLLLTLVRLYPSTRKLVDVDTLFSLIGSVTMLIESATAKSDVPLSLPFNPSTQHSTQFSASLLSSKPKLFTILLQATKILTASFSLMHTVSLTDPTRLQFDRTTSELLVRSFLLIPFLSVVFPTSFGFFPPQHVACRTPSIVVPPKQTAKIIKRKNSTAQMPLSPPSTRNSPAAFQLQIKSEQISEQSPMLGSLLVHPISFHSASILIHTLSSYTPLFHRNPCFPASIGRRPLPLDKEVKKHTEFKKAFSLSSQMDRLNTTILDPNWEGMTAAQIEEMTNAHMQFFRRVSKKIPSSSIAFFTSLFEAFQEELAEFLDHRTRILNEKIMLEQIISSLTPLEHTHNFVSPVFAPPPTESSELTPAIGNRLSARIGMSSLNLQQDTPSVYSKLLESPHTNKFPDSKANIGDGCPFCDQLMMFDREDRSAIIQFTRRSDEFFQEVNNLLASGRSKAGLEQWLGPSEDSEQAGISVIVSVEDRLASTPSYTDKMPLFDTCNNTRSPFTHYVDITMVDGLERTVMLEDTETELDSGKETAKTATGGERLYEEDDEFRENEEDVVFPLHSDTFDTQAERDHPDDGDAPKEPAGESAMNRLKTLHRRMSSIQLNPRPSLAPNGTTKSRLQIDITNSQSIEVEPLTSQLGTLPNNSETLLTPVSMESAQSWFSETDHGFSPRLPSGAPAAFLASDTNSPQAPDSPRRSGSHSGRPPLSPSAMSRGSPSPRPPYSESPFAAGGDFTMNDHGFFSNTSVVGKEWGQAPGDFRGGHLLSLFAAYPLNIIRPNVDVWTNAAFHRAICNQFMENSEADRQHTPLPLARIQFFLEQADVKSLVHFLCSIMQQAIMATSSSLVMYETLSNGDHMHSIQPVVLQSIARCLLIPCHHIQSSISRLLPNIFLIPLPSQRFSEILFDCAQTAGVGHFILSTLEYSQLTPDASALVKLAMVLHLRDSYRTRSTNTLKQASIFAYPEIVTTGTPTPSACLAFSLNADGADLHALLSLIPPNNDSCLFSLLPPSLIALIFSCPSQPSQIDALSEQELTLLDPPTTFPTSTILPSPLRAMLSVHTHGVGALFHVINSVRIRKKTPSNSTPLFEGIWTRQSQDILHSALSLLFTELYDTLNIHPTSSFLALPSPQILRDFCYFDRSPIDHRADDGDEDQSNAGSQSAEHTLTPAIIRLSSHIPTFNPLTPSLPIPHPPLCLLPYPSSVIGFIPNAPGFQPSSVNQLYLRLGNDSFFAPMPCPLFFQPFLSIPPPPLNDTGTVFQLRFPEWPMFAKPSPLRQESTSLQSSFTHSHTHTFFLQQTTFPILTFINSSKFNEITLLVPPFSSINACSSTVAEHHASPIGFFSPKSNSGHGHFDDDVRSTHAAFAPSPDPFARVVSILLFMSNMCEQILLNEDLSQPQQLPFIVQRQSRRTERFPSSIPTSNIPVAVAILNCFTTFLIANPGIPFRIPDNSQISLFNLSFLLHVLQLLLVHFEITANETGVSTLPLDKKMSFYRGITTPFLPSLLPALLRYLYALLAVSLMPVEDGVVTSGTFLIQPCQNNSFANLLDVFVEGDGITLIHRALVVIILPLLSSIIGFTNGTATDSKLKTKTTNLFTNSFMSGIGECMHSVFSLFLMSFTTLAQKQKDAALGNLTTIRPKPAPSSNSGFEGPPSSAAGWKSSVDQPKLEQPVYLSQWTHVVQQMKREKNEAEESADGEAPFVLLAEGEETLFRLPNLLEPREPHQTPSALSTPQKQIHDGTEFSENESDELNTPKSDHQLLSNPFKTDSTQKQTHQRPSQLRIGEGDEPEQTVLSSPIPEAESPSGTIPTFTEKKQRVLSLFVKVIVNTITVLASALSTSLSAASTERSDVSHATALLLSLPENYLEEKESQLATGKKAKDDTTKEKPFLDPFLLYILHLTQTTLIAVFNEAFHSTQFTLTSSSMKRQNTMVFTKSLLENIRKAMNSRSTESLEGVDGLDELDGEMEAIASSVSSSSLIYTLALEANVIPALLMLVLYCPCSLPIPDYPPIPVIPGFPNPLPDSISSILFYLSSLTVSPTPSLITFESMKLLFFLLKCNKNAIERAFAHLHLPSKFDVPTIPPLLLKQLVSSPALFYTWRAAQDETAIFNDQLSVGEVKERDDPFRPPSDSKETGRLVSMRGMQVQTDHLNQYSQWRRRQRVRSDGAGETEDDQQNIPKTNLSTRDAQIQRAQMILESTGQIDLVGKKKTNESLLYSEQSLEELGWSEQAQRQLCSELHAVVEFGGKKKRKELIKSGKRKEDKSKANEKDVNRLTDAILDRRWVEKVKLQIFIRMLAERKGQNPSQGTVVPPGSKKTRKVVFRI</sequence>
<feature type="compositionally biased region" description="Basic residues" evidence="1">
    <location>
        <begin position="3128"/>
        <end position="3137"/>
    </location>
</feature>
<protein>
    <submittedName>
        <fullName evidence="2">Uncharacterized protein</fullName>
    </submittedName>
</protein>
<feature type="region of interest" description="Disordered" evidence="1">
    <location>
        <begin position="146"/>
        <end position="198"/>
    </location>
</feature>
<feature type="region of interest" description="Disordered" evidence="1">
    <location>
        <begin position="2532"/>
        <end position="2622"/>
    </location>
</feature>
<keyword evidence="3" id="KW-1185">Reference proteome</keyword>
<name>A0ABQ9YKX0_9EUKA</name>
<comment type="caution">
    <text evidence="2">The sequence shown here is derived from an EMBL/GenBank/DDBJ whole genome shotgun (WGS) entry which is preliminary data.</text>
</comment>
<feature type="compositionally biased region" description="Low complexity" evidence="1">
    <location>
        <begin position="1515"/>
        <end position="1532"/>
    </location>
</feature>
<feature type="compositionally biased region" description="Low complexity" evidence="1">
    <location>
        <begin position="176"/>
        <end position="193"/>
    </location>
</feature>
<proteinExistence type="predicted"/>
<reference evidence="2 3" key="1">
    <citation type="journal article" date="2022" name="bioRxiv">
        <title>Genomics of Preaxostyla Flagellates Illuminates Evolutionary Transitions and the Path Towards Mitochondrial Loss.</title>
        <authorList>
            <person name="Novak L.V.F."/>
            <person name="Treitli S.C."/>
            <person name="Pyrih J."/>
            <person name="Halakuc P."/>
            <person name="Pipaliya S.V."/>
            <person name="Vacek V."/>
            <person name="Brzon O."/>
            <person name="Soukal P."/>
            <person name="Eme L."/>
            <person name="Dacks J.B."/>
            <person name="Karnkowska A."/>
            <person name="Elias M."/>
            <person name="Hampl V."/>
        </authorList>
    </citation>
    <scope>NUCLEOTIDE SEQUENCE [LARGE SCALE GENOMIC DNA]</scope>
    <source>
        <strain evidence="2">NAU3</strain>
        <tissue evidence="2">Gut</tissue>
    </source>
</reference>